<protein>
    <recommendedName>
        <fullName evidence="3">CRISPR system Cms protein Csm2</fullName>
    </recommendedName>
    <alternativeName>
        <fullName evidence="6">CRISPR type III A-associated protein Csm2</fullName>
    </alternativeName>
</protein>
<comment type="function">
    <text evidence="1">This subunit may be involved in monitoring complementarity of crRNA and target RNA.</text>
</comment>
<dbReference type="EMBL" id="CAADRM010000162">
    <property type="protein sequence ID" value="VFU18961.1"/>
    <property type="molecule type" value="Genomic_DNA"/>
</dbReference>
<evidence type="ECO:0000256" key="4">
    <source>
        <dbReference type="ARBA" id="ARBA00022884"/>
    </source>
</evidence>
<evidence type="ECO:0000256" key="3">
    <source>
        <dbReference type="ARBA" id="ARBA00016118"/>
    </source>
</evidence>
<sequence>MSENLKPLAKCCDQYSHELANLESVSIDRIVEIADEVGFFLVKGKYLKNNKPDSMGIKVNQIRRFLDAVRRIEARLKESKSKESKSKEITEEIKGSIILLRPKLAYAAGREEKIKPLMNVLDPAIKSGAESKENFEKLLRLIEGIIAYHRYHGGSN</sequence>
<keyword evidence="4" id="KW-0694">RNA-binding</keyword>
<dbReference type="CDD" id="cd09647">
    <property type="entry name" value="Csm2_III-A"/>
    <property type="match status" value="1"/>
</dbReference>
<dbReference type="NCBIfam" id="TIGR01870">
    <property type="entry name" value="cas_TM1810_Csm2"/>
    <property type="match status" value="1"/>
</dbReference>
<gene>
    <name evidence="7" type="ORF">SCFA_930005</name>
</gene>
<dbReference type="AlphaFoldDB" id="A0A485M7U4"/>
<dbReference type="GO" id="GO:0003723">
    <property type="term" value="F:RNA binding"/>
    <property type="evidence" value="ECO:0007669"/>
    <property type="project" value="UniProtKB-KW"/>
</dbReference>
<evidence type="ECO:0000256" key="6">
    <source>
        <dbReference type="ARBA" id="ARBA00031723"/>
    </source>
</evidence>
<evidence type="ECO:0000256" key="2">
    <source>
        <dbReference type="ARBA" id="ARBA00006896"/>
    </source>
</evidence>
<reference evidence="7" key="1">
    <citation type="submission" date="2019-03" db="EMBL/GenBank/DDBJ databases">
        <authorList>
            <person name="Hao L."/>
        </authorList>
    </citation>
    <scope>NUCLEOTIDE SEQUENCE</scope>
</reference>
<evidence type="ECO:0000313" key="7">
    <source>
        <dbReference type="EMBL" id="VFU18961.1"/>
    </source>
</evidence>
<organism evidence="7">
    <name type="scientific">anaerobic digester metagenome</name>
    <dbReference type="NCBI Taxonomy" id="1263854"/>
    <lineage>
        <taxon>unclassified sequences</taxon>
        <taxon>metagenomes</taxon>
        <taxon>ecological metagenomes</taxon>
    </lineage>
</organism>
<name>A0A485M7U4_9ZZZZ</name>
<accession>A0A485M7U4</accession>
<dbReference type="GO" id="GO:0051607">
    <property type="term" value="P:defense response to virus"/>
    <property type="evidence" value="ECO:0007669"/>
    <property type="project" value="UniProtKB-KW"/>
</dbReference>
<keyword evidence="5" id="KW-0051">Antiviral defense</keyword>
<evidence type="ECO:0000256" key="5">
    <source>
        <dbReference type="ARBA" id="ARBA00023118"/>
    </source>
</evidence>
<comment type="similarity">
    <text evidence="2">Belongs to the CRISPR-associated Csm2 family.</text>
</comment>
<dbReference type="Pfam" id="PF03750">
    <property type="entry name" value="Csm2_III-A"/>
    <property type="match status" value="1"/>
</dbReference>
<proteinExistence type="inferred from homology"/>
<evidence type="ECO:0000256" key="1">
    <source>
        <dbReference type="ARBA" id="ARBA00003640"/>
    </source>
</evidence>
<dbReference type="InterPro" id="IPR010149">
    <property type="entry name" value="CRISPR-assoc_prot_Csm2_III-A"/>
</dbReference>